<dbReference type="Pfam" id="PF18759">
    <property type="entry name" value="Plavaka"/>
    <property type="match status" value="1"/>
</dbReference>
<name>A0A5N5Q7K9_9AGAM</name>
<evidence type="ECO:0000256" key="1">
    <source>
        <dbReference type="SAM" id="MobiDB-lite"/>
    </source>
</evidence>
<keyword evidence="3" id="KW-1185">Reference proteome</keyword>
<gene>
    <name evidence="2" type="ORF">CTheo_8817</name>
</gene>
<accession>A0A5N5Q7K9</accession>
<dbReference type="OrthoDB" id="3199698at2759"/>
<dbReference type="AlphaFoldDB" id="A0A5N5Q7K9"/>
<proteinExistence type="predicted"/>
<protein>
    <submittedName>
        <fullName evidence="2">Protein NYNRIN</fullName>
    </submittedName>
</protein>
<reference evidence="2 3" key="1">
    <citation type="journal article" date="2019" name="Fungal Biol. Biotechnol.">
        <title>Draft genome sequence of fastidious pathogen Ceratobasidium theobromae, which causes vascular-streak dieback in Theobroma cacao.</title>
        <authorList>
            <person name="Ali S.S."/>
            <person name="Asman A."/>
            <person name="Shao J."/>
            <person name="Firmansyah A.P."/>
            <person name="Susilo A.W."/>
            <person name="Rosmana A."/>
            <person name="McMahon P."/>
            <person name="Junaid M."/>
            <person name="Guest D."/>
            <person name="Kheng T.Y."/>
            <person name="Meinhardt L.W."/>
            <person name="Bailey B.A."/>
        </authorList>
    </citation>
    <scope>NUCLEOTIDE SEQUENCE [LARGE SCALE GENOMIC DNA]</scope>
    <source>
        <strain evidence="2 3">CT2</strain>
    </source>
</reference>
<feature type="region of interest" description="Disordered" evidence="1">
    <location>
        <begin position="732"/>
        <end position="780"/>
    </location>
</feature>
<evidence type="ECO:0000313" key="2">
    <source>
        <dbReference type="EMBL" id="KAB5587742.1"/>
    </source>
</evidence>
<dbReference type="InterPro" id="IPR041078">
    <property type="entry name" value="Plavaka"/>
</dbReference>
<evidence type="ECO:0000313" key="3">
    <source>
        <dbReference type="Proteomes" id="UP000383932"/>
    </source>
</evidence>
<organism evidence="2 3">
    <name type="scientific">Ceratobasidium theobromae</name>
    <dbReference type="NCBI Taxonomy" id="1582974"/>
    <lineage>
        <taxon>Eukaryota</taxon>
        <taxon>Fungi</taxon>
        <taxon>Dikarya</taxon>
        <taxon>Basidiomycota</taxon>
        <taxon>Agaricomycotina</taxon>
        <taxon>Agaricomycetes</taxon>
        <taxon>Cantharellales</taxon>
        <taxon>Ceratobasidiaceae</taxon>
        <taxon>Ceratobasidium</taxon>
    </lineage>
</organism>
<feature type="region of interest" description="Disordered" evidence="1">
    <location>
        <begin position="107"/>
        <end position="147"/>
    </location>
</feature>
<comment type="caution">
    <text evidence="2">The sequence shown here is derived from an EMBL/GenBank/DDBJ whole genome shotgun (WGS) entry which is preliminary data.</text>
</comment>
<dbReference type="EMBL" id="SSOP01000817">
    <property type="protein sequence ID" value="KAB5587742.1"/>
    <property type="molecule type" value="Genomic_DNA"/>
</dbReference>
<dbReference type="Proteomes" id="UP000383932">
    <property type="component" value="Unassembled WGS sequence"/>
</dbReference>
<sequence length="806" mass="91474">MSWPTSILQAMHWSATPIPFDLRTRRFYSLGGQASHIYQTDCQFLEQVRLSAERIKRSFSLNLGLAADNSHNPKQVRFKEGDVNLEVQATTYDPELAEIANDAPHLESSAGVEPPIEHAQSPEDSSCLPANDSTTGPARLHVSPSEDLVTEDSGHTYIEHYPDPSAGSPINSFIAPPFDLRAYIKSAGSLSNLEHFNTLELLMTYQGRTPWRNCAQMLKDLDALPHGPKWVMYKVEMKMKNGEMRVEYLFGWNIIDLVRGIIGDQTLKHDLRYAPVRVWTTRGRKERVYREAWTGEWWWQLQYALRLKDKFATIVPLIISTDKTHLSVMCGGQVAYPVYISIGNVPKSIRHKVGKQATVLLGYLPVDDFADVTNPNERARLKHQLTHNAMSILMEPLKQATEEGVVMTCANGLQRRIYPIPAAFEGDWPEQCCMACVDEGSCPICEQVFGRRSDYPNLAPNQERKHTLAALYKYWQNDKDPGELVGLRLKPWWLWWASIPNYNFHASIMPDLLHQLYQGMIKTHAVAWVKKVVGVGLVDQRFRAMPGTAGLRHFAKGISRVTQWTGHESKEMSKQLLLVVVGQRPNFIALIRSILDFTFRTHQSQMTEGELERLTRALGEFHAKKESLVAEGIYGLLDGLNNVKKLHMLTHYAFAIHELGMPDGYNTESPEHLHIIYTKRGWCASNKVRPLPQMAKFIQRYEALQIHRMYIDMYYDCRSQNRVESQVVYGKDEDAISGVEGPEEQAELEERDDGGGGEESDGEDEGEQRRIQPTTPAGQHVYLDPDWSMAISPTVPHVTGLDIINT</sequence>
<feature type="compositionally biased region" description="Acidic residues" evidence="1">
    <location>
        <begin position="741"/>
        <end position="766"/>
    </location>
</feature>